<evidence type="ECO:0000313" key="5">
    <source>
        <dbReference type="Proteomes" id="UP000275267"/>
    </source>
</evidence>
<dbReference type="SUPFAM" id="SSF51101">
    <property type="entry name" value="Mannose-binding lectins"/>
    <property type="match status" value="1"/>
</dbReference>
<dbReference type="Pfam" id="PF01419">
    <property type="entry name" value="Jacalin"/>
    <property type="match status" value="1"/>
</dbReference>
<dbReference type="Proteomes" id="UP000275267">
    <property type="component" value="Unassembled WGS sequence"/>
</dbReference>
<dbReference type="OrthoDB" id="682106at2759"/>
<dbReference type="AlphaFoldDB" id="A0A3L6RG55"/>
<dbReference type="PANTHER" id="PTHR45707:SF76">
    <property type="entry name" value="PROTEIN KINASE DOMAIN-CONTAINING PROTEIN"/>
    <property type="match status" value="1"/>
</dbReference>
<evidence type="ECO:0008006" key="6">
    <source>
        <dbReference type="Google" id="ProtNLM"/>
    </source>
</evidence>
<dbReference type="InterPro" id="IPR001229">
    <property type="entry name" value="Jacalin-like_lectin_dom"/>
</dbReference>
<dbReference type="STRING" id="4540.A0A3L6RG55"/>
<dbReference type="GO" id="GO:0030246">
    <property type="term" value="F:carbohydrate binding"/>
    <property type="evidence" value="ECO:0007669"/>
    <property type="project" value="UniProtKB-KW"/>
</dbReference>
<gene>
    <name evidence="4" type="ORF">C2845_PM13G05240</name>
</gene>
<dbReference type="PROSITE" id="PS51752">
    <property type="entry name" value="JACALIN_LECTIN"/>
    <property type="match status" value="1"/>
</dbReference>
<evidence type="ECO:0000256" key="1">
    <source>
        <dbReference type="ARBA" id="ARBA00022734"/>
    </source>
</evidence>
<comment type="caution">
    <text evidence="4">The sequence shown here is derived from an EMBL/GenBank/DDBJ whole genome shotgun (WGS) entry which is preliminary data.</text>
</comment>
<dbReference type="GO" id="GO:0005524">
    <property type="term" value="F:ATP binding"/>
    <property type="evidence" value="ECO:0007669"/>
    <property type="project" value="InterPro"/>
</dbReference>
<dbReference type="InterPro" id="IPR008271">
    <property type="entry name" value="Ser/Thr_kinase_AS"/>
</dbReference>
<dbReference type="InterPro" id="IPR033734">
    <property type="entry name" value="Jacalin-like_lectin_dom_plant"/>
</dbReference>
<evidence type="ECO:0000313" key="4">
    <source>
        <dbReference type="EMBL" id="RLN03383.1"/>
    </source>
</evidence>
<dbReference type="SMART" id="SM00220">
    <property type="entry name" value="S_TKc"/>
    <property type="match status" value="1"/>
</dbReference>
<evidence type="ECO:0000259" key="2">
    <source>
        <dbReference type="PROSITE" id="PS50011"/>
    </source>
</evidence>
<dbReference type="Gene3D" id="3.30.200.20">
    <property type="entry name" value="Phosphorylase Kinase, domain 1"/>
    <property type="match status" value="2"/>
</dbReference>
<dbReference type="PROSITE" id="PS00108">
    <property type="entry name" value="PROTEIN_KINASE_ST"/>
    <property type="match status" value="1"/>
</dbReference>
<dbReference type="FunFam" id="1.10.510.10:FF:000870">
    <property type="entry name" value="OSJNBa0016N04.16-like protein"/>
    <property type="match status" value="1"/>
</dbReference>
<dbReference type="Gene3D" id="1.10.510.10">
    <property type="entry name" value="Transferase(Phosphotransferase) domain 1"/>
    <property type="match status" value="1"/>
</dbReference>
<keyword evidence="5" id="KW-1185">Reference proteome</keyword>
<dbReference type="PANTHER" id="PTHR45707">
    <property type="entry name" value="C2 CALCIUM/LIPID-BINDING PLANT PHOSPHORIBOSYLTRANSFERASE FAMILY PROTEIN"/>
    <property type="match status" value="1"/>
</dbReference>
<dbReference type="InterPro" id="IPR011009">
    <property type="entry name" value="Kinase-like_dom_sf"/>
</dbReference>
<dbReference type="SMART" id="SM00915">
    <property type="entry name" value="Jacalin"/>
    <property type="match status" value="1"/>
</dbReference>
<reference evidence="5" key="1">
    <citation type="journal article" date="2019" name="Nat. Commun.">
        <title>The genome of broomcorn millet.</title>
        <authorList>
            <person name="Zou C."/>
            <person name="Miki D."/>
            <person name="Li D."/>
            <person name="Tang Q."/>
            <person name="Xiao L."/>
            <person name="Rajput S."/>
            <person name="Deng P."/>
            <person name="Jia W."/>
            <person name="Huang R."/>
            <person name="Zhang M."/>
            <person name="Sun Y."/>
            <person name="Hu J."/>
            <person name="Fu X."/>
            <person name="Schnable P.S."/>
            <person name="Li F."/>
            <person name="Zhang H."/>
            <person name="Feng B."/>
            <person name="Zhu X."/>
            <person name="Liu R."/>
            <person name="Schnable J.C."/>
            <person name="Zhu J.-K."/>
            <person name="Zhang H."/>
        </authorList>
    </citation>
    <scope>NUCLEOTIDE SEQUENCE [LARGE SCALE GENOMIC DNA]</scope>
</reference>
<dbReference type="InterPro" id="IPR000719">
    <property type="entry name" value="Prot_kinase_dom"/>
</dbReference>
<dbReference type="CDD" id="cd09612">
    <property type="entry name" value="Jacalin"/>
    <property type="match status" value="1"/>
</dbReference>
<dbReference type="InterPro" id="IPR036404">
    <property type="entry name" value="Jacalin-like_lectin_dom_sf"/>
</dbReference>
<dbReference type="PROSITE" id="PS50011">
    <property type="entry name" value="PROTEIN_KINASE_DOM"/>
    <property type="match status" value="1"/>
</dbReference>
<accession>A0A3L6RG55</accession>
<feature type="domain" description="Protein kinase" evidence="2">
    <location>
        <begin position="53"/>
        <end position="377"/>
    </location>
</feature>
<dbReference type="Gene3D" id="2.100.10.30">
    <property type="entry name" value="Jacalin-like lectin domain"/>
    <property type="match status" value="1"/>
</dbReference>
<sequence length="546" mass="61894">MKDSNVGRIFEVDTGLDRKQLVLYNSINSTRGGQAMEPTVIEYQELKQITDDFSEERKIGEGGYGKVYWFIIAHVTSTRYDDSNNTPATKVNFARNYEGLRENGDDIAVKMLRDNFVLDDKKFQDEFGHHFELKHDNIVRLVGFCHESKGGVMNHGGQFVVAEKRFRALCFEYMQNGSLQKYLSDECDRLDWHTSYKIIKGTCEGLKYLHDRSEPIWHLDLKPDNILLDKNMVPKLADFGLSKMILDGKKTRITQTAIGTHGYMPPEFINANIISDKNDIFSLGVATHIKGMSSVSSETSDKGMSSDKDRKKLFIDLVQEKWRRKLQATQSDSFLEEYCRQIKICTDIAIDCVNDDKAERPSIVDIIERLNDAGPAIDQENNIIVPTYGLTAYTTPGIVNLPLVKLGMWGGNEGRYYDLTVMPRRLLTVTVRCGEAIDSIEFSYIGVDLNEHVAGRWGGPHGEAPRKIILGPDEIVQEISGTYADYKRERDVIRSLTISTHVKEHLFGECIGNPFRIPVDNNGHIVGFYARSKGRFINAIGIYVHP</sequence>
<organism evidence="4 5">
    <name type="scientific">Panicum miliaceum</name>
    <name type="common">Proso millet</name>
    <name type="synonym">Broomcorn millet</name>
    <dbReference type="NCBI Taxonomy" id="4540"/>
    <lineage>
        <taxon>Eukaryota</taxon>
        <taxon>Viridiplantae</taxon>
        <taxon>Streptophyta</taxon>
        <taxon>Embryophyta</taxon>
        <taxon>Tracheophyta</taxon>
        <taxon>Spermatophyta</taxon>
        <taxon>Magnoliopsida</taxon>
        <taxon>Liliopsida</taxon>
        <taxon>Poales</taxon>
        <taxon>Poaceae</taxon>
        <taxon>PACMAD clade</taxon>
        <taxon>Panicoideae</taxon>
        <taxon>Panicodae</taxon>
        <taxon>Paniceae</taxon>
        <taxon>Panicinae</taxon>
        <taxon>Panicum</taxon>
        <taxon>Panicum sect. Panicum</taxon>
    </lineage>
</organism>
<feature type="domain" description="Jacalin-type lectin" evidence="3">
    <location>
        <begin position="403"/>
        <end position="546"/>
    </location>
</feature>
<proteinExistence type="predicted"/>
<name>A0A3L6RG55_PANMI</name>
<protein>
    <recommendedName>
        <fullName evidence="6">Protein kinase domain-containing protein</fullName>
    </recommendedName>
</protein>
<dbReference type="GO" id="GO:0004672">
    <property type="term" value="F:protein kinase activity"/>
    <property type="evidence" value="ECO:0007669"/>
    <property type="project" value="InterPro"/>
</dbReference>
<dbReference type="SUPFAM" id="SSF56112">
    <property type="entry name" value="Protein kinase-like (PK-like)"/>
    <property type="match status" value="1"/>
</dbReference>
<evidence type="ECO:0000259" key="3">
    <source>
        <dbReference type="PROSITE" id="PS51752"/>
    </source>
</evidence>
<dbReference type="EMBL" id="PQIB02000008">
    <property type="protein sequence ID" value="RLN03383.1"/>
    <property type="molecule type" value="Genomic_DNA"/>
</dbReference>
<dbReference type="Pfam" id="PF00069">
    <property type="entry name" value="Pkinase"/>
    <property type="match status" value="1"/>
</dbReference>
<keyword evidence="1" id="KW-0430">Lectin</keyword>